<feature type="compositionally biased region" description="Basic and acidic residues" evidence="1">
    <location>
        <begin position="188"/>
        <end position="200"/>
    </location>
</feature>
<feature type="compositionally biased region" description="Basic residues" evidence="1">
    <location>
        <begin position="163"/>
        <end position="174"/>
    </location>
</feature>
<accession>A0ABN8AUC0</accession>
<protein>
    <submittedName>
        <fullName evidence="2">Uncharacterized protein</fullName>
    </submittedName>
</protein>
<gene>
    <name evidence="2" type="ORF">CHILSU_LOCUS316</name>
</gene>
<dbReference type="Proteomes" id="UP001153292">
    <property type="component" value="Chromosome 1"/>
</dbReference>
<proteinExistence type="predicted"/>
<feature type="region of interest" description="Disordered" evidence="1">
    <location>
        <begin position="105"/>
        <end position="132"/>
    </location>
</feature>
<dbReference type="EMBL" id="OU963894">
    <property type="protein sequence ID" value="CAH0397250.1"/>
    <property type="molecule type" value="Genomic_DNA"/>
</dbReference>
<name>A0ABN8AUC0_CHISP</name>
<evidence type="ECO:0000256" key="1">
    <source>
        <dbReference type="SAM" id="MobiDB-lite"/>
    </source>
</evidence>
<organism evidence="2 3">
    <name type="scientific">Chilo suppressalis</name>
    <name type="common">Asiatic rice borer moth</name>
    <dbReference type="NCBI Taxonomy" id="168631"/>
    <lineage>
        <taxon>Eukaryota</taxon>
        <taxon>Metazoa</taxon>
        <taxon>Ecdysozoa</taxon>
        <taxon>Arthropoda</taxon>
        <taxon>Hexapoda</taxon>
        <taxon>Insecta</taxon>
        <taxon>Pterygota</taxon>
        <taxon>Neoptera</taxon>
        <taxon>Endopterygota</taxon>
        <taxon>Lepidoptera</taxon>
        <taxon>Glossata</taxon>
        <taxon>Ditrysia</taxon>
        <taxon>Pyraloidea</taxon>
        <taxon>Crambidae</taxon>
        <taxon>Crambinae</taxon>
        <taxon>Chilo</taxon>
    </lineage>
</organism>
<evidence type="ECO:0000313" key="2">
    <source>
        <dbReference type="EMBL" id="CAH0397250.1"/>
    </source>
</evidence>
<sequence>MGEQLHLRSPTIGKSIEKEIPSSSTGKTTRADTEGFGADRFCLSEEVTRIITMALRLVPLALGVLHIAAALPAITLQDLEVADDTMSVGSYVREVRAAAPQDYHKSYENEGDGEVGYSRKKSGGGKKGYQHFDTFHKKAGDHYEFEKQDSYGLEKEGQDAAHSHRHEQRAKPKRKPEDAEKLDDDEGHVEIDHEELKEGAPDGNGGIEAFGHNPKDYILPEKYTYGEDEEEN</sequence>
<keyword evidence="3" id="KW-1185">Reference proteome</keyword>
<evidence type="ECO:0000313" key="3">
    <source>
        <dbReference type="Proteomes" id="UP001153292"/>
    </source>
</evidence>
<feature type="compositionally biased region" description="Basic and acidic residues" evidence="1">
    <location>
        <begin position="153"/>
        <end position="162"/>
    </location>
</feature>
<feature type="region of interest" description="Disordered" evidence="1">
    <location>
        <begin position="153"/>
        <end position="232"/>
    </location>
</feature>
<feature type="region of interest" description="Disordered" evidence="1">
    <location>
        <begin position="1"/>
        <end position="31"/>
    </location>
</feature>
<reference evidence="2" key="1">
    <citation type="submission" date="2021-12" db="EMBL/GenBank/DDBJ databases">
        <authorList>
            <person name="King R."/>
        </authorList>
    </citation>
    <scope>NUCLEOTIDE SEQUENCE</scope>
</reference>